<proteinExistence type="predicted"/>
<name>L0GR46_9GAMM</name>
<dbReference type="Proteomes" id="UP000010816">
    <property type="component" value="Chromosome"/>
</dbReference>
<dbReference type="EMBL" id="CP003051">
    <property type="protein sequence ID" value="AGA89223.1"/>
    <property type="molecule type" value="Genomic_DNA"/>
</dbReference>
<organism evidence="1 2">
    <name type="scientific">Thioflavicoccus mobilis 8321</name>
    <dbReference type="NCBI Taxonomy" id="765912"/>
    <lineage>
        <taxon>Bacteria</taxon>
        <taxon>Pseudomonadati</taxon>
        <taxon>Pseudomonadota</taxon>
        <taxon>Gammaproteobacteria</taxon>
        <taxon>Chromatiales</taxon>
        <taxon>Chromatiaceae</taxon>
        <taxon>Thioflavicoccus</taxon>
    </lineage>
</organism>
<keyword evidence="2" id="KW-1185">Reference proteome</keyword>
<dbReference type="HOGENOM" id="CLU_3123754_0_0_6"/>
<evidence type="ECO:0000313" key="2">
    <source>
        <dbReference type="Proteomes" id="UP000010816"/>
    </source>
</evidence>
<protein>
    <submittedName>
        <fullName evidence="1">Uncharacterized protein</fullName>
    </submittedName>
</protein>
<gene>
    <name evidence="1" type="ORF">Thimo_0354</name>
</gene>
<dbReference type="KEGG" id="tmb:Thimo_0354"/>
<sequence>MPSALNETLIEWPSWPKINTEVENAVSDFLRVQSLIATEHGGAPAPHGER</sequence>
<accession>L0GR46</accession>
<reference evidence="1 2" key="1">
    <citation type="submission" date="2011-09" db="EMBL/GenBank/DDBJ databases">
        <title>Complete sequence of chromosome of Thioflavicoccus mobilis 8321.</title>
        <authorList>
            <consortium name="US DOE Joint Genome Institute"/>
            <person name="Lucas S."/>
            <person name="Han J."/>
            <person name="Lapidus A."/>
            <person name="Cheng J.-F."/>
            <person name="Goodwin L."/>
            <person name="Pitluck S."/>
            <person name="Peters L."/>
            <person name="Ovchinnikova G."/>
            <person name="Lu M."/>
            <person name="Detter J.C."/>
            <person name="Han C."/>
            <person name="Tapia R."/>
            <person name="Land M."/>
            <person name="Hauser L."/>
            <person name="Kyrpides N."/>
            <person name="Ivanova N."/>
            <person name="Pagani I."/>
            <person name="Vogl K."/>
            <person name="Liu Z."/>
            <person name="Imhoff J."/>
            <person name="Thiel V."/>
            <person name="Frigaard N.-U."/>
            <person name="Bryant D."/>
            <person name="Woyke T."/>
        </authorList>
    </citation>
    <scope>NUCLEOTIDE SEQUENCE [LARGE SCALE GENOMIC DNA]</scope>
    <source>
        <strain evidence="1 2">8321</strain>
    </source>
</reference>
<dbReference type="AlphaFoldDB" id="L0GR46"/>
<evidence type="ECO:0000313" key="1">
    <source>
        <dbReference type="EMBL" id="AGA89223.1"/>
    </source>
</evidence>
<dbReference type="STRING" id="765912.Thimo_0354"/>